<gene>
    <name evidence="1" type="ORF">RN606_03900</name>
</gene>
<reference evidence="1 2" key="1">
    <citation type="submission" date="2023-09" db="EMBL/GenBank/DDBJ databases">
        <title>Demequina sp. a novel bacteria isolated from Capsicum annuum.</title>
        <authorList>
            <person name="Humaira Z."/>
            <person name="Lee J."/>
            <person name="Cho D."/>
        </authorList>
    </citation>
    <scope>NUCLEOTIDE SEQUENCE [LARGE SCALE GENOMIC DNA]</scope>
    <source>
        <strain evidence="1 2">OYTSA14</strain>
    </source>
</reference>
<dbReference type="EMBL" id="CP134879">
    <property type="protein sequence ID" value="WNM25300.1"/>
    <property type="molecule type" value="Genomic_DNA"/>
</dbReference>
<protein>
    <submittedName>
        <fullName evidence="1">Uncharacterized protein</fullName>
    </submittedName>
</protein>
<evidence type="ECO:0000313" key="1">
    <source>
        <dbReference type="EMBL" id="WNM25300.1"/>
    </source>
</evidence>
<dbReference type="AlphaFoldDB" id="A0AA96F9N9"/>
<organism evidence="1 2">
    <name type="scientific">Demequina capsici</name>
    <dbReference type="NCBI Taxonomy" id="3075620"/>
    <lineage>
        <taxon>Bacteria</taxon>
        <taxon>Bacillati</taxon>
        <taxon>Actinomycetota</taxon>
        <taxon>Actinomycetes</taxon>
        <taxon>Micrococcales</taxon>
        <taxon>Demequinaceae</taxon>
        <taxon>Demequina</taxon>
    </lineage>
</organism>
<keyword evidence="2" id="KW-1185">Reference proteome</keyword>
<name>A0AA96F9N9_9MICO</name>
<proteinExistence type="predicted"/>
<evidence type="ECO:0000313" key="2">
    <source>
        <dbReference type="Proteomes" id="UP001304125"/>
    </source>
</evidence>
<dbReference type="Proteomes" id="UP001304125">
    <property type="component" value="Chromosome"/>
</dbReference>
<dbReference type="RefSeq" id="WP_313500147.1">
    <property type="nucleotide sequence ID" value="NZ_CP134879.1"/>
</dbReference>
<accession>A0AA96F9N9</accession>
<sequence length="235" mass="24112">MPAAPRASKTRPPIRGRARRATATVALAAATVSAVLVLSGAAGRAAEPADGATVELAPLVAAWPTSFTVTATKSEPGYIEHLTLTRDADAFALRIELEAQGTHGGGTSLAVVHVADDGTLAWTDGCAVDDCDHADDLRGFLSTAVLVSAEREGRLPDRATLRTLGDHRVVCLTDAQLHPADTAILDLQPCLSVATGAVLGHWSDAAGGFVGATMSATSIVESDAPDLELLTTRSS</sequence>